<evidence type="ECO:0000313" key="6">
    <source>
        <dbReference type="EMBL" id="TRO64396.1"/>
    </source>
</evidence>
<dbReference type="CDD" id="cd00165">
    <property type="entry name" value="S4"/>
    <property type="match status" value="1"/>
</dbReference>
<keyword evidence="7" id="KW-1185">Reference proteome</keyword>
<name>A0A550I089_9FLAO</name>
<dbReference type="Gene3D" id="3.10.290.10">
    <property type="entry name" value="RNA-binding S4 domain"/>
    <property type="match status" value="1"/>
</dbReference>
<accession>A0A550I089</accession>
<dbReference type="PANTHER" id="PTHR47683">
    <property type="entry name" value="PSEUDOURIDINE SYNTHASE FAMILY PROTEIN-RELATED"/>
    <property type="match status" value="1"/>
</dbReference>
<dbReference type="InterPro" id="IPR020103">
    <property type="entry name" value="PsdUridine_synth_cat_dom_sf"/>
</dbReference>
<dbReference type="Pfam" id="PF01479">
    <property type="entry name" value="S4"/>
    <property type="match status" value="1"/>
</dbReference>
<dbReference type="InterPro" id="IPR042092">
    <property type="entry name" value="PsdUridine_s_RsuA/RluB/E/F_cat"/>
</dbReference>
<feature type="domain" description="RNA-binding S4" evidence="5">
    <location>
        <begin position="63"/>
        <end position="125"/>
    </location>
</feature>
<dbReference type="PANTHER" id="PTHR47683:SF2">
    <property type="entry name" value="RNA-BINDING S4 DOMAIN-CONTAINING PROTEIN"/>
    <property type="match status" value="1"/>
</dbReference>
<evidence type="ECO:0000256" key="2">
    <source>
        <dbReference type="ARBA" id="ARBA00023235"/>
    </source>
</evidence>
<dbReference type="PROSITE" id="PS50889">
    <property type="entry name" value="S4"/>
    <property type="match status" value="1"/>
</dbReference>
<feature type="compositionally biased region" description="Basic and acidic residues" evidence="4">
    <location>
        <begin position="1"/>
        <end position="24"/>
    </location>
</feature>
<dbReference type="SUPFAM" id="SSF55120">
    <property type="entry name" value="Pseudouridine synthase"/>
    <property type="match status" value="1"/>
</dbReference>
<dbReference type="InterPro" id="IPR006145">
    <property type="entry name" value="PsdUridine_synth_RsuA/RluA"/>
</dbReference>
<dbReference type="NCBIfam" id="TIGR00093">
    <property type="entry name" value="pseudouridine synthase"/>
    <property type="match status" value="1"/>
</dbReference>
<keyword evidence="2" id="KW-0413">Isomerase</keyword>
<dbReference type="EMBL" id="VHSF01000003">
    <property type="protein sequence ID" value="TRO64396.1"/>
    <property type="molecule type" value="Genomic_DNA"/>
</dbReference>
<dbReference type="GO" id="GO:0120159">
    <property type="term" value="F:rRNA pseudouridine synthase activity"/>
    <property type="evidence" value="ECO:0007669"/>
    <property type="project" value="UniProtKB-ARBA"/>
</dbReference>
<keyword evidence="3" id="KW-0694">RNA-binding</keyword>
<evidence type="ECO:0000259" key="5">
    <source>
        <dbReference type="SMART" id="SM00363"/>
    </source>
</evidence>
<organism evidence="6 7">
    <name type="scientific">Christiangramia sabulilitoris</name>
    <dbReference type="NCBI Taxonomy" id="2583991"/>
    <lineage>
        <taxon>Bacteria</taxon>
        <taxon>Pseudomonadati</taxon>
        <taxon>Bacteroidota</taxon>
        <taxon>Flavobacteriia</taxon>
        <taxon>Flavobacteriales</taxon>
        <taxon>Flavobacteriaceae</taxon>
        <taxon>Christiangramia</taxon>
    </lineage>
</organism>
<dbReference type="Proteomes" id="UP000315131">
    <property type="component" value="Unassembled WGS sequence"/>
</dbReference>
<sequence>MSRHDRSSGRKTNKDTGSRSDRSSGGKQSGRQGGGIRKKSQARGNAPIKPKMEQSPLTNTEGIRLNKYIANSGVCSRRDADMYIAAGNVTVNGKSVTEMGYRVKLEDDVRFDGRRLNPEKPEYILINKPAGFFVTGNPEKGGRTVMELVARATKAKVSPVGKLDNQAKGLLLFTNDGTLAKKLAKPKNGIRQIYHVALNKNLTKEDLENIQKGVYLEGSKVIITNVSFIDDKPHNEVGIELYSIKEHIVTRIFKSLGYEVESLDRVVFGGLTKKDLPRGRFRNLTQQEVINLGMH</sequence>
<dbReference type="GO" id="GO:0000455">
    <property type="term" value="P:enzyme-directed rRNA pseudouridine synthesis"/>
    <property type="evidence" value="ECO:0007669"/>
    <property type="project" value="UniProtKB-ARBA"/>
</dbReference>
<dbReference type="InterPro" id="IPR000748">
    <property type="entry name" value="PsdUridine_synth_RsuA/RluB/E/F"/>
</dbReference>
<dbReference type="InterPro" id="IPR020094">
    <property type="entry name" value="TruA/RsuA/RluB/E/F_N"/>
</dbReference>
<dbReference type="AlphaFoldDB" id="A0A550I089"/>
<dbReference type="Pfam" id="PF00849">
    <property type="entry name" value="PseudoU_synth_2"/>
    <property type="match status" value="1"/>
</dbReference>
<dbReference type="GO" id="GO:0003723">
    <property type="term" value="F:RNA binding"/>
    <property type="evidence" value="ECO:0007669"/>
    <property type="project" value="UniProtKB-KW"/>
</dbReference>
<comment type="caution">
    <text evidence="6">The sequence shown here is derived from an EMBL/GenBank/DDBJ whole genome shotgun (WGS) entry which is preliminary data.</text>
</comment>
<comment type="similarity">
    <text evidence="1">Belongs to the pseudouridine synthase RsuA family.</text>
</comment>
<dbReference type="Gene3D" id="3.30.70.1560">
    <property type="entry name" value="Alpha-L RNA-binding motif"/>
    <property type="match status" value="1"/>
</dbReference>
<dbReference type="InterPro" id="IPR050343">
    <property type="entry name" value="RsuA_PseudoU_synthase"/>
</dbReference>
<evidence type="ECO:0000313" key="7">
    <source>
        <dbReference type="Proteomes" id="UP000315131"/>
    </source>
</evidence>
<proteinExistence type="inferred from homology"/>
<feature type="region of interest" description="Disordered" evidence="4">
    <location>
        <begin position="1"/>
        <end position="59"/>
    </location>
</feature>
<dbReference type="FunFam" id="3.10.290.10:FF:000003">
    <property type="entry name" value="Pseudouridine synthase"/>
    <property type="match status" value="1"/>
</dbReference>
<evidence type="ECO:0000256" key="3">
    <source>
        <dbReference type="PROSITE-ProRule" id="PRU00182"/>
    </source>
</evidence>
<dbReference type="InterPro" id="IPR002942">
    <property type="entry name" value="S4_RNA-bd"/>
</dbReference>
<gene>
    <name evidence="6" type="ORF">FGM01_12965</name>
</gene>
<dbReference type="RefSeq" id="WP_143411590.1">
    <property type="nucleotide sequence ID" value="NZ_VHSF01000003.1"/>
</dbReference>
<reference evidence="6 7" key="1">
    <citation type="submission" date="2019-06" db="EMBL/GenBank/DDBJ databases">
        <title>Gramella sabulilitoris sp. nov., isolated from a marine sand.</title>
        <authorList>
            <person name="Yoon J.-H."/>
        </authorList>
    </citation>
    <scope>NUCLEOTIDE SEQUENCE [LARGE SCALE GENOMIC DNA]</scope>
    <source>
        <strain evidence="6 7">HSMS-1</strain>
    </source>
</reference>
<protein>
    <submittedName>
        <fullName evidence="6">rRNA pseudouridine synthase</fullName>
    </submittedName>
</protein>
<evidence type="ECO:0000256" key="4">
    <source>
        <dbReference type="SAM" id="MobiDB-lite"/>
    </source>
</evidence>
<evidence type="ECO:0000256" key="1">
    <source>
        <dbReference type="ARBA" id="ARBA00008348"/>
    </source>
</evidence>
<dbReference type="InterPro" id="IPR036986">
    <property type="entry name" value="S4_RNA-bd_sf"/>
</dbReference>
<dbReference type="Gene3D" id="3.30.70.580">
    <property type="entry name" value="Pseudouridine synthase I, catalytic domain, N-terminal subdomain"/>
    <property type="match status" value="1"/>
</dbReference>
<dbReference type="SUPFAM" id="SSF55174">
    <property type="entry name" value="Alpha-L RNA-binding motif"/>
    <property type="match status" value="1"/>
</dbReference>
<dbReference type="SMART" id="SM00363">
    <property type="entry name" value="S4"/>
    <property type="match status" value="1"/>
</dbReference>
<dbReference type="OrthoDB" id="9807213at2"/>